<reference evidence="8" key="1">
    <citation type="submission" date="2021-04" db="EMBL/GenBank/DDBJ databases">
        <title>Oceanospirillales bacteria with DddD are important DMSP degraders in coastal seawater.</title>
        <authorList>
            <person name="Liu J."/>
        </authorList>
    </citation>
    <scope>NUCLEOTIDE SEQUENCE</scope>
    <source>
        <strain evidence="8">GY6</strain>
    </source>
</reference>
<evidence type="ECO:0000313" key="8">
    <source>
        <dbReference type="EMBL" id="UTW03816.1"/>
    </source>
</evidence>
<comment type="subcellular location">
    <subcellularLocation>
        <location evidence="1">Cell membrane</location>
        <topology evidence="1">Multi-pass membrane protein</topology>
    </subcellularLocation>
</comment>
<keyword evidence="2" id="KW-1003">Cell membrane</keyword>
<evidence type="ECO:0000256" key="1">
    <source>
        <dbReference type="ARBA" id="ARBA00004651"/>
    </source>
</evidence>
<dbReference type="EMBL" id="CP073344">
    <property type="protein sequence ID" value="UTW03816.1"/>
    <property type="molecule type" value="Genomic_DNA"/>
</dbReference>
<feature type="compositionally biased region" description="Basic and acidic residues" evidence="6">
    <location>
        <begin position="570"/>
        <end position="580"/>
    </location>
</feature>
<keyword evidence="4 7" id="KW-1133">Transmembrane helix</keyword>
<feature type="transmembrane region" description="Helical" evidence="7">
    <location>
        <begin position="134"/>
        <end position="154"/>
    </location>
</feature>
<dbReference type="InterPro" id="IPR003841">
    <property type="entry name" value="Na/Pi_transpt"/>
</dbReference>
<dbReference type="InterPro" id="IPR038078">
    <property type="entry name" value="PhoU-like_sf"/>
</dbReference>
<feature type="transmembrane region" description="Helical" evidence="7">
    <location>
        <begin position="249"/>
        <end position="270"/>
    </location>
</feature>
<keyword evidence="3 7" id="KW-0812">Transmembrane</keyword>
<sequence>MDLSNVGDLIGGLGLFLLGMQLMTNGLKRAAGQTLRKVLEAATRSRLRGLISGTAITALVNSSSAVTVATIGFVNAGLLNLGQSVAVIYGCNIGSTMTGWLVATIGFNFEINAFALPMIGAGMGMRLVGGEKRYAHLGTALTGFGLFFVGLSFLKDTFNGLENSIPFEAISQTSYGLALFVLAGFILTVLIQSSGAAMAITLSLASTGAIPLATAGALVIGANLGTTSTAALSVIGATSNAKRIACAHVFFNLITGTVGLLLLIGLAEIINRSNLNQMVDMVILLALFHTLFNIVGVFIMWPITNPMVEFLKTRFRRDDENLAKARYLDKNILETPSLAINAMTRELSRISRMTATLAKQAISAELSDSTQIRSQAQIIYQLIVEIGKFNQKLAQQQLSEESSEILPIAMRIARYFNEMARLSGLIVDYSERFSRISDSNTQKDIYELKKITTKMLNAAVIEDDSQLSSSDTRKVLRKLEKKYQKIKQHILDGMIDGRLTPAEGTDLLDSLSHIHRLGEQAEKSSRYWSSLSPVEHRAPIMEKPESDTKAQKELREHHKEPEAELAETASEEKKTEKSSDEPMALN</sequence>
<feature type="compositionally biased region" description="Basic and acidic residues" evidence="6">
    <location>
        <begin position="537"/>
        <end position="562"/>
    </location>
</feature>
<gene>
    <name evidence="8" type="ORF">KDX31_01925</name>
</gene>
<feature type="transmembrane region" description="Helical" evidence="7">
    <location>
        <begin position="47"/>
        <end position="74"/>
    </location>
</feature>
<evidence type="ECO:0000313" key="9">
    <source>
        <dbReference type="Proteomes" id="UP001059950"/>
    </source>
</evidence>
<protein>
    <submittedName>
        <fullName evidence="8">Na/Pi cotransporter family protein</fullName>
    </submittedName>
</protein>
<evidence type="ECO:0000256" key="2">
    <source>
        <dbReference type="ARBA" id="ARBA00022475"/>
    </source>
</evidence>
<accession>A0ABY5GY70</accession>
<evidence type="ECO:0000256" key="4">
    <source>
        <dbReference type="ARBA" id="ARBA00022989"/>
    </source>
</evidence>
<evidence type="ECO:0000256" key="5">
    <source>
        <dbReference type="ARBA" id="ARBA00023136"/>
    </source>
</evidence>
<dbReference type="NCBIfam" id="NF037997">
    <property type="entry name" value="Na_Pi_symport"/>
    <property type="match status" value="1"/>
</dbReference>
<dbReference type="PANTHER" id="PTHR10010">
    <property type="entry name" value="SOLUTE CARRIER FAMILY 34 SODIUM PHOSPHATE , MEMBER 2-RELATED"/>
    <property type="match status" value="1"/>
</dbReference>
<feature type="region of interest" description="Disordered" evidence="6">
    <location>
        <begin position="537"/>
        <end position="586"/>
    </location>
</feature>
<proteinExistence type="predicted"/>
<evidence type="ECO:0000256" key="6">
    <source>
        <dbReference type="SAM" id="MobiDB-lite"/>
    </source>
</evidence>
<dbReference type="Proteomes" id="UP001059950">
    <property type="component" value="Chromosome"/>
</dbReference>
<keyword evidence="9" id="KW-1185">Reference proteome</keyword>
<evidence type="ECO:0000256" key="3">
    <source>
        <dbReference type="ARBA" id="ARBA00022692"/>
    </source>
</evidence>
<feature type="transmembrane region" description="Helical" evidence="7">
    <location>
        <begin position="6"/>
        <end position="27"/>
    </location>
</feature>
<dbReference type="PANTHER" id="PTHR10010:SF46">
    <property type="entry name" value="SODIUM-DEPENDENT PHOSPHATE TRANSPORT PROTEIN 2B"/>
    <property type="match status" value="1"/>
</dbReference>
<name>A0ABY5GY70_9GAMM</name>
<feature type="transmembrane region" description="Helical" evidence="7">
    <location>
        <begin position="282"/>
        <end position="303"/>
    </location>
</feature>
<feature type="transmembrane region" description="Helical" evidence="7">
    <location>
        <begin position="174"/>
        <end position="200"/>
    </location>
</feature>
<organism evidence="8 9">
    <name type="scientific">Amphritea atlantica</name>
    <dbReference type="NCBI Taxonomy" id="355243"/>
    <lineage>
        <taxon>Bacteria</taxon>
        <taxon>Pseudomonadati</taxon>
        <taxon>Pseudomonadota</taxon>
        <taxon>Gammaproteobacteria</taxon>
        <taxon>Oceanospirillales</taxon>
        <taxon>Oceanospirillaceae</taxon>
        <taxon>Amphritea</taxon>
    </lineage>
</organism>
<evidence type="ECO:0000256" key="7">
    <source>
        <dbReference type="SAM" id="Phobius"/>
    </source>
</evidence>
<dbReference type="Pfam" id="PF02690">
    <property type="entry name" value="Na_Pi_cotrans"/>
    <property type="match status" value="2"/>
</dbReference>
<keyword evidence="5 7" id="KW-0472">Membrane</keyword>
<dbReference type="SUPFAM" id="SSF109755">
    <property type="entry name" value="PhoU-like"/>
    <property type="match status" value="1"/>
</dbReference>
<dbReference type="Gene3D" id="1.20.58.220">
    <property type="entry name" value="Phosphate transport system protein phou homolog 2, domain 2"/>
    <property type="match status" value="1"/>
</dbReference>